<keyword evidence="7" id="KW-1185">Reference proteome</keyword>
<comment type="caution">
    <text evidence="6">The sequence shown here is derived from an EMBL/GenBank/DDBJ whole genome shotgun (WGS) entry which is preliminary data.</text>
</comment>
<dbReference type="GO" id="GO:0008233">
    <property type="term" value="F:peptidase activity"/>
    <property type="evidence" value="ECO:0007669"/>
    <property type="project" value="UniProtKB-KW"/>
</dbReference>
<proteinExistence type="inferred from homology"/>
<dbReference type="InterPro" id="IPR011989">
    <property type="entry name" value="ARM-like"/>
</dbReference>
<evidence type="ECO:0000256" key="1">
    <source>
        <dbReference type="ARBA" id="ARBA00008140"/>
    </source>
</evidence>
<reference evidence="6 7" key="1">
    <citation type="journal article" date="2018" name="BMC Genomics">
        <title>Genomic comparison of Trypanosoma conorhini and Trypanosoma rangeli to Trypanosoma cruzi strains of high and low virulence.</title>
        <authorList>
            <person name="Bradwell K.R."/>
            <person name="Koparde V.N."/>
            <person name="Matveyev A.V."/>
            <person name="Serrano M.G."/>
            <person name="Alves J.M."/>
            <person name="Parikh H."/>
            <person name="Huang B."/>
            <person name="Lee V."/>
            <person name="Espinosa-Alvarez O."/>
            <person name="Ortiz P.A."/>
            <person name="Costa-Martins A.G."/>
            <person name="Teixeira M.M."/>
            <person name="Buck G.A."/>
        </authorList>
    </citation>
    <scope>NUCLEOTIDE SEQUENCE [LARGE SCALE GENOMIC DNA]</scope>
    <source>
        <strain evidence="6 7">025E</strain>
    </source>
</reference>
<dbReference type="Proteomes" id="UP000284403">
    <property type="component" value="Unassembled WGS sequence"/>
</dbReference>
<name>A0A3R7P6J4_9TRYP</name>
<dbReference type="PANTHER" id="PTHR12378:SF7">
    <property type="entry name" value="DESUMOYLATING ISOPEPTIDASE 1"/>
    <property type="match status" value="1"/>
</dbReference>
<gene>
    <name evidence="6" type="ORF">Tco025E_06141</name>
</gene>
<feature type="region of interest" description="Disordered" evidence="4">
    <location>
        <begin position="1"/>
        <end position="23"/>
    </location>
</feature>
<dbReference type="RefSeq" id="XP_029226850.1">
    <property type="nucleotide sequence ID" value="XM_029373029.1"/>
</dbReference>
<keyword evidence="3" id="KW-0378">Hydrolase</keyword>
<evidence type="ECO:0000313" key="7">
    <source>
        <dbReference type="Proteomes" id="UP000284403"/>
    </source>
</evidence>
<dbReference type="PANTHER" id="PTHR12378">
    <property type="entry name" value="DESUMOYLATING ISOPEPTIDASE"/>
    <property type="match status" value="1"/>
</dbReference>
<evidence type="ECO:0000256" key="3">
    <source>
        <dbReference type="ARBA" id="ARBA00022801"/>
    </source>
</evidence>
<keyword evidence="2" id="KW-0645">Protease</keyword>
<sequence>MPENHGSSHEPFASGGGENAGATETPAAQTLNAVAKSVQRKASMPRSPGFFSYAQMIAIAASSRGATFPAQVNRTASKPLPSFCPPDKSCLDLAVSDRVTLVLSTVTPPRSPVVATVMLHVYDLSLGLVNRHSQELLGFHVSGLYHSAVVCYGMEFFFGGGISALGAGRTRFGKKYETLLLGTTTKTLSEFMTWIRQLEEDKYHASAYHPIECNCHSFTNDAVTFLLGSSTAMPSFLFTTTEQLCKSGLGTGVVELLTCYSPYTNYIMNRGRHQQGLEQLRAAMSVTMSAAACALNTEPPPCVVLFRVDDPLKGRKAFESLKPYVEQLQERRQVGPDAKLALISAELIGAGVETMDPMIFTDYADLIVRILVHTHRTLWGPVLNSLRIALLHKGVLCACLSHPTFSGLLAIGARDFLNMTPDGKLALLRVLCNLSSSFQGALTLNSNRFAFLWVSVVGLALADYKNGAIVYTGATLAVDLAHAFVLTRLPQLSQEHAASSSFLRISRLVTVLLFYLQHWPQGRIPEATMNMMLLALFFLMSSSRKVVDFAANHGFRLSYDSMLKRAQTNESKALLALMHALERP</sequence>
<accession>A0A3R7P6J4</accession>
<evidence type="ECO:0000313" key="6">
    <source>
        <dbReference type="EMBL" id="RNF13552.1"/>
    </source>
</evidence>
<dbReference type="Gene3D" id="3.90.1720.30">
    <property type="entry name" value="PPPDE domains"/>
    <property type="match status" value="1"/>
</dbReference>
<comment type="similarity">
    <text evidence="1">Belongs to the DeSI family.</text>
</comment>
<organism evidence="6 7">
    <name type="scientific">Trypanosoma conorhini</name>
    <dbReference type="NCBI Taxonomy" id="83891"/>
    <lineage>
        <taxon>Eukaryota</taxon>
        <taxon>Discoba</taxon>
        <taxon>Euglenozoa</taxon>
        <taxon>Kinetoplastea</taxon>
        <taxon>Metakinetoplastina</taxon>
        <taxon>Trypanosomatida</taxon>
        <taxon>Trypanosomatidae</taxon>
        <taxon>Trypanosoma</taxon>
    </lineage>
</organism>
<dbReference type="Pfam" id="PF05903">
    <property type="entry name" value="Peptidase_C97"/>
    <property type="match status" value="1"/>
</dbReference>
<dbReference type="GO" id="GO:0006508">
    <property type="term" value="P:proteolysis"/>
    <property type="evidence" value="ECO:0007669"/>
    <property type="project" value="UniProtKB-KW"/>
</dbReference>
<dbReference type="EMBL" id="MKKU01000400">
    <property type="protein sequence ID" value="RNF13552.1"/>
    <property type="molecule type" value="Genomic_DNA"/>
</dbReference>
<protein>
    <recommendedName>
        <fullName evidence="5">PPPDE domain-containing protein</fullName>
    </recommendedName>
</protein>
<feature type="domain" description="PPPDE" evidence="5">
    <location>
        <begin position="115"/>
        <end position="258"/>
    </location>
</feature>
<dbReference type="PROSITE" id="PS51858">
    <property type="entry name" value="PPPDE"/>
    <property type="match status" value="1"/>
</dbReference>
<dbReference type="Gene3D" id="1.25.10.10">
    <property type="entry name" value="Leucine-rich Repeat Variant"/>
    <property type="match status" value="1"/>
</dbReference>
<evidence type="ECO:0000256" key="2">
    <source>
        <dbReference type="ARBA" id="ARBA00022670"/>
    </source>
</evidence>
<dbReference type="GeneID" id="40319752"/>
<dbReference type="AlphaFoldDB" id="A0A3R7P6J4"/>
<dbReference type="GO" id="GO:0070646">
    <property type="term" value="P:protein modification by small protein removal"/>
    <property type="evidence" value="ECO:0007669"/>
    <property type="project" value="TreeGrafter"/>
</dbReference>
<dbReference type="SMART" id="SM01179">
    <property type="entry name" value="DUF862"/>
    <property type="match status" value="1"/>
</dbReference>
<dbReference type="InterPro" id="IPR042266">
    <property type="entry name" value="PPPDE_sf"/>
</dbReference>
<dbReference type="OrthoDB" id="21221at2759"/>
<evidence type="ECO:0000256" key="4">
    <source>
        <dbReference type="SAM" id="MobiDB-lite"/>
    </source>
</evidence>
<dbReference type="InterPro" id="IPR008580">
    <property type="entry name" value="PPPDE_dom"/>
</dbReference>
<evidence type="ECO:0000259" key="5">
    <source>
        <dbReference type="PROSITE" id="PS51858"/>
    </source>
</evidence>